<keyword evidence="2" id="KW-1185">Reference proteome</keyword>
<dbReference type="AlphaFoldDB" id="A0ABD2QAB6"/>
<sequence length="211" mass="23568">MKALIDPFKSANEDNYIKLCASLKKPNIYRDAQASLLSLLGGKEENLNKTSVPASCHGGYSSLLQFDYKNTELLDFKTVAGKITWPPSNIVEDLRGDQRFLLFAENAVQVGLSDLSEETKVELKKNPGPLNNARWCSLANPLHESRESPRRIAEIQQVPCELLCPCLVHYPAKPIYMRRCEELLRLTTASYSLDDPTLQAATNSLISESIL</sequence>
<organism evidence="1 2">
    <name type="scientific">Cichlidogyrus casuarinus</name>
    <dbReference type="NCBI Taxonomy" id="1844966"/>
    <lineage>
        <taxon>Eukaryota</taxon>
        <taxon>Metazoa</taxon>
        <taxon>Spiralia</taxon>
        <taxon>Lophotrochozoa</taxon>
        <taxon>Platyhelminthes</taxon>
        <taxon>Monogenea</taxon>
        <taxon>Monopisthocotylea</taxon>
        <taxon>Dactylogyridea</taxon>
        <taxon>Ancyrocephalidae</taxon>
        <taxon>Cichlidogyrus</taxon>
    </lineage>
</organism>
<evidence type="ECO:0000313" key="1">
    <source>
        <dbReference type="EMBL" id="KAL3316475.1"/>
    </source>
</evidence>
<gene>
    <name evidence="1" type="ORF">Ciccas_004883</name>
</gene>
<dbReference type="Proteomes" id="UP001626550">
    <property type="component" value="Unassembled WGS sequence"/>
</dbReference>
<proteinExistence type="predicted"/>
<evidence type="ECO:0000313" key="2">
    <source>
        <dbReference type="Proteomes" id="UP001626550"/>
    </source>
</evidence>
<accession>A0ABD2QAB6</accession>
<comment type="caution">
    <text evidence="1">The sequence shown here is derived from an EMBL/GenBank/DDBJ whole genome shotgun (WGS) entry which is preliminary data.</text>
</comment>
<name>A0ABD2QAB6_9PLAT</name>
<dbReference type="EMBL" id="JBJKFK010000535">
    <property type="protein sequence ID" value="KAL3316475.1"/>
    <property type="molecule type" value="Genomic_DNA"/>
</dbReference>
<protein>
    <submittedName>
        <fullName evidence="1">Uncharacterized protein</fullName>
    </submittedName>
</protein>
<reference evidence="1 2" key="1">
    <citation type="submission" date="2024-11" db="EMBL/GenBank/DDBJ databases">
        <title>Adaptive evolution of stress response genes in parasites aligns with host niche diversity.</title>
        <authorList>
            <person name="Hahn C."/>
            <person name="Resl P."/>
        </authorList>
    </citation>
    <scope>NUCLEOTIDE SEQUENCE [LARGE SCALE GENOMIC DNA]</scope>
    <source>
        <strain evidence="1">EGGRZ-B1_66</strain>
        <tissue evidence="1">Body</tissue>
    </source>
</reference>